<sequence>MASSRKDNLLRPTITTTFLHLLPLLFLPFTLTLLLLLRLQNYLRPRHLKLPSPTTSPRRKVLLTGPPSAALLTLSRIFTNAGHIVIAASAEPVSYASPLRFARSISAFHRLGPDGTCEQDILRLIVAEGIDLWIPVDYGDGEFGDHRKRRERTEWVKEILDLEARRSKPRFVCKTLVPEEAVLRLCRDDVAFARFVEDLDTEMEGRRVLEVRTRGELHGVLNAERRGRRYVVERMEVDDRKELDGLRIEFGEEEGVEREVLPRETMNETYHIVSRLQISLDSPWVMKEVPKVEALVARGLVVNGKVMAFAVTKPVYQPSPGGSGPRKIPKYSFHDTLSNCASQIVSPSDPIYPPLQNFMAAFLAKLTSSPSTFLSISFYSQTKFTTTGTTTNFRPFICSTIPCPQYFCQHGTSSLADAYLSILNPSAKTTLGHQVNEFADGHTTPPRSSSPHLIDDKHRNSPIAGAELTPPRTPERSTAKSVPDTPKPTNSLDTLSMPFYQRHPSSTPAIMPPASEVKGVYNLSTTIWLSILLPLRLLLLQRSWNEVHELMRGLLVVGDRVLNWEVEGWAWEDFGVVFWEWGVLRPLLEVMAVVGVVGAGWREKGEWGVVS</sequence>
<organism evidence="3 4">
    <name type="scientific">Saccharata proteae CBS 121410</name>
    <dbReference type="NCBI Taxonomy" id="1314787"/>
    <lineage>
        <taxon>Eukaryota</taxon>
        <taxon>Fungi</taxon>
        <taxon>Dikarya</taxon>
        <taxon>Ascomycota</taxon>
        <taxon>Pezizomycotina</taxon>
        <taxon>Dothideomycetes</taxon>
        <taxon>Dothideomycetes incertae sedis</taxon>
        <taxon>Botryosphaeriales</taxon>
        <taxon>Saccharataceae</taxon>
        <taxon>Saccharata</taxon>
    </lineage>
</organism>
<feature type="transmembrane region" description="Helical" evidence="2">
    <location>
        <begin position="20"/>
        <end position="39"/>
    </location>
</feature>
<feature type="region of interest" description="Disordered" evidence="1">
    <location>
        <begin position="437"/>
        <end position="494"/>
    </location>
</feature>
<evidence type="ECO:0000256" key="2">
    <source>
        <dbReference type="SAM" id="Phobius"/>
    </source>
</evidence>
<keyword evidence="2" id="KW-0812">Transmembrane</keyword>
<keyword evidence="4" id="KW-1185">Reference proteome</keyword>
<protein>
    <submittedName>
        <fullName evidence="3">Uncharacterized protein</fullName>
    </submittedName>
</protein>
<evidence type="ECO:0000256" key="1">
    <source>
        <dbReference type="SAM" id="MobiDB-lite"/>
    </source>
</evidence>
<dbReference type="EMBL" id="ML978712">
    <property type="protein sequence ID" value="KAF2090561.1"/>
    <property type="molecule type" value="Genomic_DNA"/>
</dbReference>
<keyword evidence="2" id="KW-1133">Transmembrane helix</keyword>
<proteinExistence type="predicted"/>
<reference evidence="3" key="1">
    <citation type="journal article" date="2020" name="Stud. Mycol.">
        <title>101 Dothideomycetes genomes: a test case for predicting lifestyles and emergence of pathogens.</title>
        <authorList>
            <person name="Haridas S."/>
            <person name="Albert R."/>
            <person name="Binder M."/>
            <person name="Bloem J."/>
            <person name="Labutti K."/>
            <person name="Salamov A."/>
            <person name="Andreopoulos B."/>
            <person name="Baker S."/>
            <person name="Barry K."/>
            <person name="Bills G."/>
            <person name="Bluhm B."/>
            <person name="Cannon C."/>
            <person name="Castanera R."/>
            <person name="Culley D."/>
            <person name="Daum C."/>
            <person name="Ezra D."/>
            <person name="Gonzalez J."/>
            <person name="Henrissat B."/>
            <person name="Kuo A."/>
            <person name="Liang C."/>
            <person name="Lipzen A."/>
            <person name="Lutzoni F."/>
            <person name="Magnuson J."/>
            <person name="Mondo S."/>
            <person name="Nolan M."/>
            <person name="Ohm R."/>
            <person name="Pangilinan J."/>
            <person name="Park H.-J."/>
            <person name="Ramirez L."/>
            <person name="Alfaro M."/>
            <person name="Sun H."/>
            <person name="Tritt A."/>
            <person name="Yoshinaga Y."/>
            <person name="Zwiers L.-H."/>
            <person name="Turgeon B."/>
            <person name="Goodwin S."/>
            <person name="Spatafora J."/>
            <person name="Crous P."/>
            <person name="Grigoriev I."/>
        </authorList>
    </citation>
    <scope>NUCLEOTIDE SEQUENCE</scope>
    <source>
        <strain evidence="3">CBS 121410</strain>
    </source>
</reference>
<evidence type="ECO:0000313" key="4">
    <source>
        <dbReference type="Proteomes" id="UP000799776"/>
    </source>
</evidence>
<dbReference type="OrthoDB" id="186626at2759"/>
<evidence type="ECO:0000313" key="3">
    <source>
        <dbReference type="EMBL" id="KAF2090561.1"/>
    </source>
</evidence>
<keyword evidence="2" id="KW-0472">Membrane</keyword>
<dbReference type="AlphaFoldDB" id="A0A9P4HWM5"/>
<comment type="caution">
    <text evidence="3">The sequence shown here is derived from an EMBL/GenBank/DDBJ whole genome shotgun (WGS) entry which is preliminary data.</text>
</comment>
<gene>
    <name evidence="3" type="ORF">K490DRAFT_53546</name>
</gene>
<dbReference type="Proteomes" id="UP000799776">
    <property type="component" value="Unassembled WGS sequence"/>
</dbReference>
<accession>A0A9P4HWM5</accession>
<name>A0A9P4HWM5_9PEZI</name>